<organism evidence="2 3">
    <name type="scientific">Favolaschia claudopus</name>
    <dbReference type="NCBI Taxonomy" id="2862362"/>
    <lineage>
        <taxon>Eukaryota</taxon>
        <taxon>Fungi</taxon>
        <taxon>Dikarya</taxon>
        <taxon>Basidiomycota</taxon>
        <taxon>Agaricomycotina</taxon>
        <taxon>Agaricomycetes</taxon>
        <taxon>Agaricomycetidae</taxon>
        <taxon>Agaricales</taxon>
        <taxon>Marasmiineae</taxon>
        <taxon>Mycenaceae</taxon>
        <taxon>Favolaschia</taxon>
    </lineage>
</organism>
<keyword evidence="1" id="KW-0812">Transmembrane</keyword>
<keyword evidence="1" id="KW-1133">Transmembrane helix</keyword>
<feature type="transmembrane region" description="Helical" evidence="1">
    <location>
        <begin position="130"/>
        <end position="151"/>
    </location>
</feature>
<accession>A0AAW0DR21</accession>
<evidence type="ECO:0000313" key="2">
    <source>
        <dbReference type="EMBL" id="KAK7053818.1"/>
    </source>
</evidence>
<protein>
    <submittedName>
        <fullName evidence="2">Uncharacterized protein</fullName>
    </submittedName>
</protein>
<keyword evidence="1" id="KW-0472">Membrane</keyword>
<gene>
    <name evidence="2" type="ORF">R3P38DRAFT_3343275</name>
</gene>
<name>A0AAW0DR21_9AGAR</name>
<evidence type="ECO:0000313" key="3">
    <source>
        <dbReference type="Proteomes" id="UP001362999"/>
    </source>
</evidence>
<comment type="caution">
    <text evidence="2">The sequence shown here is derived from an EMBL/GenBank/DDBJ whole genome shotgun (WGS) entry which is preliminary data.</text>
</comment>
<evidence type="ECO:0000256" key="1">
    <source>
        <dbReference type="SAM" id="Phobius"/>
    </source>
</evidence>
<reference evidence="2 3" key="1">
    <citation type="journal article" date="2024" name="J Genomics">
        <title>Draft genome sequencing and assembly of Favolaschia claudopus CIRM-BRFM 2984 isolated from oak limbs.</title>
        <authorList>
            <person name="Navarro D."/>
            <person name="Drula E."/>
            <person name="Chaduli D."/>
            <person name="Cazenave R."/>
            <person name="Ahrendt S."/>
            <person name="Wang J."/>
            <person name="Lipzen A."/>
            <person name="Daum C."/>
            <person name="Barry K."/>
            <person name="Grigoriev I.V."/>
            <person name="Favel A."/>
            <person name="Rosso M.N."/>
            <person name="Martin F."/>
        </authorList>
    </citation>
    <scope>NUCLEOTIDE SEQUENCE [LARGE SCALE GENOMIC DNA]</scope>
    <source>
        <strain evidence="2 3">CIRM-BRFM 2984</strain>
    </source>
</reference>
<dbReference type="Proteomes" id="UP001362999">
    <property type="component" value="Unassembled WGS sequence"/>
</dbReference>
<dbReference type="AlphaFoldDB" id="A0AAW0DR21"/>
<dbReference type="EMBL" id="JAWWNJ010000006">
    <property type="protein sequence ID" value="KAK7053818.1"/>
    <property type="molecule type" value="Genomic_DNA"/>
</dbReference>
<feature type="transmembrane region" description="Helical" evidence="1">
    <location>
        <begin position="163"/>
        <end position="187"/>
    </location>
</feature>
<proteinExistence type="predicted"/>
<keyword evidence="3" id="KW-1185">Reference proteome</keyword>
<sequence length="240" mass="26935">MPASLYNCPRPGPPPTCSLPPLPCSTVSVPLLEPEPWVLFDVPVIPVSAAPEPWILYELPPRKDPERSPPLTSHCWRRATCSNYAKTFLDAAVWSSSSSKDVSVGSFESALRLGCEAAVELKLRRRSSDAVGIIIPGVVLGMHGGGIWFRIRARFYFDLDLGIHMVVRMVCTSGYSSTFALVICMVVKLVRDWGWFLFGASRHRLTTTQFQLIECSSHLHIFFLMLDRSYFTFCHRVTLK</sequence>